<dbReference type="AlphaFoldDB" id="A0A830BS52"/>
<gene>
    <name evidence="1" type="ORF">PHJA_000625900</name>
</gene>
<reference evidence="1" key="1">
    <citation type="submission" date="2020-07" db="EMBL/GenBank/DDBJ databases">
        <title>Ethylene signaling mediates host invasion by parasitic plants.</title>
        <authorList>
            <person name="Yoshida S."/>
        </authorList>
    </citation>
    <scope>NUCLEOTIDE SEQUENCE</scope>
    <source>
        <strain evidence="1">Okayama</strain>
    </source>
</reference>
<evidence type="ECO:0000313" key="2">
    <source>
        <dbReference type="Proteomes" id="UP000653305"/>
    </source>
</evidence>
<name>A0A830BS52_9LAMI</name>
<accession>A0A830BS52</accession>
<protein>
    <submittedName>
        <fullName evidence="1">Uncharacterized protein</fullName>
    </submittedName>
</protein>
<proteinExistence type="predicted"/>
<evidence type="ECO:0000313" key="1">
    <source>
        <dbReference type="EMBL" id="GFP84821.1"/>
    </source>
</evidence>
<dbReference type="EMBL" id="BMAC01000094">
    <property type="protein sequence ID" value="GFP84821.1"/>
    <property type="molecule type" value="Genomic_DNA"/>
</dbReference>
<keyword evidence="2" id="KW-1185">Reference proteome</keyword>
<comment type="caution">
    <text evidence="1">The sequence shown here is derived from an EMBL/GenBank/DDBJ whole genome shotgun (WGS) entry which is preliminary data.</text>
</comment>
<sequence length="114" mass="12923">MVNLSVVKSITFYGGSGKTAVKSLTFYGGFRTTVVKIYGGGFKNSPRSPKFPVGCQYIQRPRATTFEYDRGPCCQQRLRSLSTKLPTILQGIHKAHIEPDGWKYEHILSHRELW</sequence>
<organism evidence="1 2">
    <name type="scientific">Phtheirospermum japonicum</name>
    <dbReference type="NCBI Taxonomy" id="374723"/>
    <lineage>
        <taxon>Eukaryota</taxon>
        <taxon>Viridiplantae</taxon>
        <taxon>Streptophyta</taxon>
        <taxon>Embryophyta</taxon>
        <taxon>Tracheophyta</taxon>
        <taxon>Spermatophyta</taxon>
        <taxon>Magnoliopsida</taxon>
        <taxon>eudicotyledons</taxon>
        <taxon>Gunneridae</taxon>
        <taxon>Pentapetalae</taxon>
        <taxon>asterids</taxon>
        <taxon>lamiids</taxon>
        <taxon>Lamiales</taxon>
        <taxon>Orobanchaceae</taxon>
        <taxon>Orobanchaceae incertae sedis</taxon>
        <taxon>Phtheirospermum</taxon>
    </lineage>
</organism>
<dbReference type="Proteomes" id="UP000653305">
    <property type="component" value="Unassembled WGS sequence"/>
</dbReference>